<organism evidence="5 6">
    <name type="scientific">Ktedonosporobacter rubrisoli</name>
    <dbReference type="NCBI Taxonomy" id="2509675"/>
    <lineage>
        <taxon>Bacteria</taxon>
        <taxon>Bacillati</taxon>
        <taxon>Chloroflexota</taxon>
        <taxon>Ktedonobacteria</taxon>
        <taxon>Ktedonobacterales</taxon>
        <taxon>Ktedonosporobacteraceae</taxon>
        <taxon>Ktedonosporobacter</taxon>
    </lineage>
</organism>
<dbReference type="GO" id="GO:0030246">
    <property type="term" value="F:carbohydrate binding"/>
    <property type="evidence" value="ECO:0007669"/>
    <property type="project" value="UniProtKB-ARBA"/>
</dbReference>
<evidence type="ECO:0000256" key="3">
    <source>
        <dbReference type="ARBA" id="ARBA00022729"/>
    </source>
</evidence>
<dbReference type="PANTHER" id="PTHR46847">
    <property type="entry name" value="D-ALLOSE-BINDING PERIPLASMIC PROTEIN-RELATED"/>
    <property type="match status" value="1"/>
</dbReference>
<dbReference type="CDD" id="cd20007">
    <property type="entry name" value="PBP1_ABC_sugar_binding-like"/>
    <property type="match status" value="1"/>
</dbReference>
<dbReference type="GO" id="GO:0030313">
    <property type="term" value="C:cell envelope"/>
    <property type="evidence" value="ECO:0007669"/>
    <property type="project" value="UniProtKB-SubCell"/>
</dbReference>
<feature type="domain" description="Periplasmic binding protein" evidence="4">
    <location>
        <begin position="61"/>
        <end position="324"/>
    </location>
</feature>
<comment type="subcellular location">
    <subcellularLocation>
        <location evidence="1">Cell envelope</location>
    </subcellularLocation>
</comment>
<dbReference type="AlphaFoldDB" id="A0A4P6JT57"/>
<dbReference type="PROSITE" id="PS51318">
    <property type="entry name" value="TAT"/>
    <property type="match status" value="1"/>
</dbReference>
<evidence type="ECO:0000256" key="1">
    <source>
        <dbReference type="ARBA" id="ARBA00004196"/>
    </source>
</evidence>
<dbReference type="InterPro" id="IPR025997">
    <property type="entry name" value="SBP_2_dom"/>
</dbReference>
<proteinExistence type="inferred from homology"/>
<dbReference type="RefSeq" id="WP_129889812.1">
    <property type="nucleotide sequence ID" value="NZ_CP035758.1"/>
</dbReference>
<protein>
    <submittedName>
        <fullName evidence="5">Sugar ABC transporter substrate-binding protein</fullName>
    </submittedName>
</protein>
<dbReference type="InterPro" id="IPR006311">
    <property type="entry name" value="TAT_signal"/>
</dbReference>
<dbReference type="Proteomes" id="UP000290365">
    <property type="component" value="Chromosome"/>
</dbReference>
<dbReference type="KEGG" id="kbs:EPA93_23340"/>
<evidence type="ECO:0000256" key="2">
    <source>
        <dbReference type="ARBA" id="ARBA00007639"/>
    </source>
</evidence>
<dbReference type="Gene3D" id="3.40.50.2300">
    <property type="match status" value="2"/>
</dbReference>
<sequence>MSRFIFDLEGTTSCRKVLKRREFLLGAAALAGGITLAACSNAPSASGANSSNPSANKNYKIALIVGMKGVPFYTMIQKGAQDEAKTHGVTLLIDGPANYSSALQVPIVDAFIAKGVDAIIIAPCDNQSLIAPLQKANDKGIKIITVDSFIGDGDYEHGPVKFPVAYIGSDNTQGGRIAGQALIKAIGGKGKVYLQSLQPGASTTDQREQGFKAAINETNGAVTLAGTNYDGGDISKATQQTAAFLQSNPDVVGIFGANAYSSEGAAAAVKNAGKSGIIKVAHFDSSEQAIVDLRKGLVDLVIGQLPRTMGQIGVQYAVKVLNGDASGLQKHVATNYVVIDRSNVDTPEAQAAVYTN</sequence>
<comment type="similarity">
    <text evidence="2">Belongs to the bacterial solute-binding protein 2 family.</text>
</comment>
<dbReference type="SUPFAM" id="SSF53822">
    <property type="entry name" value="Periplasmic binding protein-like I"/>
    <property type="match status" value="1"/>
</dbReference>
<keyword evidence="3" id="KW-0732">Signal</keyword>
<dbReference type="OrthoDB" id="9804917at2"/>
<reference evidence="5 6" key="1">
    <citation type="submission" date="2019-01" db="EMBL/GenBank/DDBJ databases">
        <title>Ktedonosporobacter rubrisoli SCAWS-G2.</title>
        <authorList>
            <person name="Huang Y."/>
            <person name="Yan B."/>
        </authorList>
    </citation>
    <scope>NUCLEOTIDE SEQUENCE [LARGE SCALE GENOMIC DNA]</scope>
    <source>
        <strain evidence="5 6">SCAWS-G2</strain>
    </source>
</reference>
<dbReference type="InterPro" id="IPR028082">
    <property type="entry name" value="Peripla_BP_I"/>
</dbReference>
<keyword evidence="6" id="KW-1185">Reference proteome</keyword>
<evidence type="ECO:0000313" key="5">
    <source>
        <dbReference type="EMBL" id="QBD78759.1"/>
    </source>
</evidence>
<name>A0A4P6JT57_KTERU</name>
<gene>
    <name evidence="5" type="ORF">EPA93_23340</name>
</gene>
<accession>A0A4P6JT57</accession>
<evidence type="ECO:0000259" key="4">
    <source>
        <dbReference type="Pfam" id="PF13407"/>
    </source>
</evidence>
<dbReference type="PANTHER" id="PTHR46847:SF1">
    <property type="entry name" value="D-ALLOSE-BINDING PERIPLASMIC PROTEIN-RELATED"/>
    <property type="match status" value="1"/>
</dbReference>
<dbReference type="EMBL" id="CP035758">
    <property type="protein sequence ID" value="QBD78759.1"/>
    <property type="molecule type" value="Genomic_DNA"/>
</dbReference>
<evidence type="ECO:0000313" key="6">
    <source>
        <dbReference type="Proteomes" id="UP000290365"/>
    </source>
</evidence>
<dbReference type="Pfam" id="PF13407">
    <property type="entry name" value="Peripla_BP_4"/>
    <property type="match status" value="1"/>
</dbReference>